<proteinExistence type="predicted"/>
<feature type="domain" description="RCK N-terminal" evidence="7">
    <location>
        <begin position="1"/>
        <end position="120"/>
    </location>
</feature>
<comment type="caution">
    <text evidence="9">The sequence shown here is derived from an EMBL/GenBank/DDBJ whole genome shotgun (WGS) entry which is preliminary data.</text>
</comment>
<dbReference type="NCBIfam" id="NF007031">
    <property type="entry name" value="PRK09496.1-2"/>
    <property type="match status" value="1"/>
</dbReference>
<evidence type="ECO:0000256" key="2">
    <source>
        <dbReference type="ARBA" id="ARBA00022448"/>
    </source>
</evidence>
<accession>A0ABT1NLW7</accession>
<organism evidence="9 10">
    <name type="scientific">Lutispora saccharofermentans</name>
    <dbReference type="NCBI Taxonomy" id="3024236"/>
    <lineage>
        <taxon>Bacteria</taxon>
        <taxon>Bacillati</taxon>
        <taxon>Bacillota</taxon>
        <taxon>Clostridia</taxon>
        <taxon>Lutisporales</taxon>
        <taxon>Lutisporaceae</taxon>
        <taxon>Lutispora</taxon>
    </lineage>
</organism>
<dbReference type="InterPro" id="IPR006036">
    <property type="entry name" value="K_uptake_TrkA"/>
</dbReference>
<name>A0ABT1NLW7_9FIRM</name>
<keyword evidence="10" id="KW-1185">Reference proteome</keyword>
<evidence type="ECO:0000256" key="5">
    <source>
        <dbReference type="ARBA" id="ARBA00023027"/>
    </source>
</evidence>
<dbReference type="PROSITE" id="PS51202">
    <property type="entry name" value="RCK_C"/>
    <property type="match status" value="2"/>
</dbReference>
<evidence type="ECO:0000313" key="10">
    <source>
        <dbReference type="Proteomes" id="UP001651880"/>
    </source>
</evidence>
<feature type="domain" description="RCK N-terminal" evidence="7">
    <location>
        <begin position="228"/>
        <end position="345"/>
    </location>
</feature>
<protein>
    <recommendedName>
        <fullName evidence="1">Trk system potassium uptake protein TrkA</fullName>
    </recommendedName>
</protein>
<dbReference type="InterPro" id="IPR006037">
    <property type="entry name" value="RCK_C"/>
</dbReference>
<dbReference type="NCBIfam" id="NF007033">
    <property type="entry name" value="PRK09496.1-5"/>
    <property type="match status" value="1"/>
</dbReference>
<dbReference type="Gene3D" id="3.30.70.1450">
    <property type="entry name" value="Regulator of K+ conductance, C-terminal domain"/>
    <property type="match status" value="2"/>
</dbReference>
<evidence type="ECO:0000256" key="3">
    <source>
        <dbReference type="ARBA" id="ARBA00022538"/>
    </source>
</evidence>
<dbReference type="NCBIfam" id="NF007041">
    <property type="entry name" value="PRK09496.3-4"/>
    <property type="match status" value="1"/>
</dbReference>
<dbReference type="Gene3D" id="3.40.50.720">
    <property type="entry name" value="NAD(P)-binding Rossmann-like Domain"/>
    <property type="match status" value="2"/>
</dbReference>
<feature type="domain" description="RCK C-terminal" evidence="8">
    <location>
        <begin position="140"/>
        <end position="223"/>
    </location>
</feature>
<dbReference type="PANTHER" id="PTHR43833">
    <property type="entry name" value="POTASSIUM CHANNEL PROTEIN 2-RELATED-RELATED"/>
    <property type="match status" value="1"/>
</dbReference>
<evidence type="ECO:0000259" key="8">
    <source>
        <dbReference type="PROSITE" id="PS51202"/>
    </source>
</evidence>
<evidence type="ECO:0000256" key="6">
    <source>
        <dbReference type="ARBA" id="ARBA00023065"/>
    </source>
</evidence>
<dbReference type="InterPro" id="IPR003148">
    <property type="entry name" value="RCK_N"/>
</dbReference>
<evidence type="ECO:0000256" key="4">
    <source>
        <dbReference type="ARBA" id="ARBA00022958"/>
    </source>
</evidence>
<gene>
    <name evidence="9" type="primary">trkA</name>
    <name evidence="9" type="ORF">LJD61_15290</name>
</gene>
<evidence type="ECO:0000313" key="9">
    <source>
        <dbReference type="EMBL" id="MCQ1530896.1"/>
    </source>
</evidence>
<keyword evidence="5" id="KW-0520">NAD</keyword>
<keyword evidence="3" id="KW-0633">Potassium transport</keyword>
<dbReference type="PROSITE" id="PS51201">
    <property type="entry name" value="RCK_N"/>
    <property type="match status" value="2"/>
</dbReference>
<dbReference type="InterPro" id="IPR036291">
    <property type="entry name" value="NAD(P)-bd_dom_sf"/>
</dbReference>
<dbReference type="Pfam" id="PF02080">
    <property type="entry name" value="TrkA_C"/>
    <property type="match status" value="2"/>
</dbReference>
<dbReference type="RefSeq" id="WP_255228417.1">
    <property type="nucleotide sequence ID" value="NZ_JAJEKE010000016.1"/>
</dbReference>
<evidence type="ECO:0000259" key="7">
    <source>
        <dbReference type="PROSITE" id="PS51201"/>
    </source>
</evidence>
<dbReference type="PANTHER" id="PTHR43833:SF5">
    <property type="entry name" value="TRK SYSTEM POTASSIUM UPTAKE PROTEIN TRKA"/>
    <property type="match status" value="1"/>
</dbReference>
<dbReference type="PRINTS" id="PR00335">
    <property type="entry name" value="KUPTAKETRKA"/>
</dbReference>
<dbReference type="EMBL" id="JAJEKE010000016">
    <property type="protein sequence ID" value="MCQ1530896.1"/>
    <property type="molecule type" value="Genomic_DNA"/>
</dbReference>
<dbReference type="Pfam" id="PF02254">
    <property type="entry name" value="TrkA_N"/>
    <property type="match status" value="2"/>
</dbReference>
<feature type="domain" description="RCK C-terminal" evidence="8">
    <location>
        <begin position="365"/>
        <end position="446"/>
    </location>
</feature>
<reference evidence="9 10" key="1">
    <citation type="submission" date="2021-10" db="EMBL/GenBank/DDBJ databases">
        <title>Lutispora strain m25 sp. nov., a thermophilic, non-spore-forming bacterium isolated from a lab-scale methanogenic bioreactor digesting anaerobic sludge.</title>
        <authorList>
            <person name="El Houari A."/>
            <person name="Mcdonald J."/>
        </authorList>
    </citation>
    <scope>NUCLEOTIDE SEQUENCE [LARGE SCALE GENOMIC DNA]</scope>
    <source>
        <strain evidence="10">m25</strain>
    </source>
</reference>
<dbReference type="NCBIfam" id="NF007039">
    <property type="entry name" value="PRK09496.3-2"/>
    <property type="match status" value="1"/>
</dbReference>
<evidence type="ECO:0000256" key="1">
    <source>
        <dbReference type="ARBA" id="ARBA00017378"/>
    </source>
</evidence>
<dbReference type="Proteomes" id="UP001651880">
    <property type="component" value="Unassembled WGS sequence"/>
</dbReference>
<dbReference type="NCBIfam" id="NF007032">
    <property type="entry name" value="PRK09496.1-4"/>
    <property type="match status" value="1"/>
</dbReference>
<dbReference type="SUPFAM" id="SSF116726">
    <property type="entry name" value="TrkA C-terminal domain-like"/>
    <property type="match status" value="2"/>
</dbReference>
<dbReference type="SUPFAM" id="SSF51735">
    <property type="entry name" value="NAD(P)-binding Rossmann-fold domains"/>
    <property type="match status" value="2"/>
</dbReference>
<keyword evidence="4" id="KW-0630">Potassium</keyword>
<keyword evidence="2" id="KW-0813">Transport</keyword>
<dbReference type="InterPro" id="IPR050721">
    <property type="entry name" value="Trk_Ktr_HKT_K-transport"/>
</dbReference>
<keyword evidence="6" id="KW-0406">Ion transport</keyword>
<dbReference type="InterPro" id="IPR036721">
    <property type="entry name" value="RCK_C_sf"/>
</dbReference>
<sequence>MRIIIIGAGKVGYNLALNLSKEDHDVTIVDNDQEALQKAEENLDVLCIKGNGVSTNILMEAGIKEMDLLIAVTNSDEVNMVCCLTGKKLGAVSTIARIRDPEYARELTMLKEEVGIDMVINPEHAAAEEIARSLTFPSAANVESFAKGRVKMIEVKITEDMPIAGVKLKDLSNKNLHPILIGAVVRNGEVIVPNGDFEIQVDDNIYILGNPSGIMNFFKGWSQSHTKIRNVMIVGAGRIAYYLTKMLYEMGIKVKIIEINREKCDEFADLLPNTLVINGDGTDEEVLLSENIGEMDVFISLTGMDEENLISALIAKQNGAKWVISKISRINYMGVVTKLGIDSVICPKITTTNQILKYVRGNSIETLYRIVEGQAEILEFIPKQGSKMLNIPLKKLKLPKDVIVATIVRKNQIVIPHGDDVICKDDRVIIIIKNRKIEDLDELVGGFIGGIQSELQNGIKKLGDIINM</sequence>